<accession>A0A1X0AY53</accession>
<comment type="caution">
    <text evidence="3">The sequence shown here is derived from an EMBL/GenBank/DDBJ whole genome shotgun (WGS) entry which is preliminary data.</text>
</comment>
<dbReference type="STRING" id="1927124.BST13_15045"/>
<keyword evidence="4" id="KW-1185">Reference proteome</keyword>
<keyword evidence="2" id="KW-0472">Membrane</keyword>
<reference evidence="3 4" key="1">
    <citation type="submission" date="2017-02" db="EMBL/GenBank/DDBJ databases">
        <title>The new phylogeny of genus Mycobacterium.</title>
        <authorList>
            <person name="Tortoli E."/>
            <person name="Trovato A."/>
            <person name="Cirillo D.M."/>
        </authorList>
    </citation>
    <scope>NUCLEOTIDE SEQUENCE [LARGE SCALE GENOMIC DNA]</scope>
    <source>
        <strain evidence="3 4">RW6</strain>
    </source>
</reference>
<sequence length="120" mass="13490">MRIRDALIVIVAVGGLLRLVLTGQAVPAAVILAVSAVATVMYRFVRGVRQDRAMARLAADQNPAAPRSRPEARRLRRRRGDFPQDGYRHVAEELRRARADTARSAERRHSYQEDPGSTWM</sequence>
<proteinExistence type="predicted"/>
<protein>
    <submittedName>
        <fullName evidence="3">Uncharacterized protein</fullName>
    </submittedName>
</protein>
<organism evidence="3 4">
    <name type="scientific">Mycobacterium aquaticum</name>
    <dbReference type="NCBI Taxonomy" id="1927124"/>
    <lineage>
        <taxon>Bacteria</taxon>
        <taxon>Bacillati</taxon>
        <taxon>Actinomycetota</taxon>
        <taxon>Actinomycetes</taxon>
        <taxon>Mycobacteriales</taxon>
        <taxon>Mycobacteriaceae</taxon>
        <taxon>Mycobacterium</taxon>
    </lineage>
</organism>
<evidence type="ECO:0000313" key="3">
    <source>
        <dbReference type="EMBL" id="ORA35017.1"/>
    </source>
</evidence>
<evidence type="ECO:0000313" key="4">
    <source>
        <dbReference type="Proteomes" id="UP000192448"/>
    </source>
</evidence>
<keyword evidence="2" id="KW-1133">Transmembrane helix</keyword>
<name>A0A1X0AY53_9MYCO</name>
<dbReference type="RefSeq" id="WP_083164831.1">
    <property type="nucleotide sequence ID" value="NZ_MVHF01000013.1"/>
</dbReference>
<keyword evidence="2" id="KW-0812">Transmembrane</keyword>
<feature type="compositionally biased region" description="Basic and acidic residues" evidence="1">
    <location>
        <begin position="80"/>
        <end position="112"/>
    </location>
</feature>
<gene>
    <name evidence="3" type="ORF">BST13_15045</name>
</gene>
<feature type="transmembrane region" description="Helical" evidence="2">
    <location>
        <begin position="28"/>
        <end position="45"/>
    </location>
</feature>
<evidence type="ECO:0000256" key="1">
    <source>
        <dbReference type="SAM" id="MobiDB-lite"/>
    </source>
</evidence>
<evidence type="ECO:0000256" key="2">
    <source>
        <dbReference type="SAM" id="Phobius"/>
    </source>
</evidence>
<dbReference type="EMBL" id="MVHF01000013">
    <property type="protein sequence ID" value="ORA35017.1"/>
    <property type="molecule type" value="Genomic_DNA"/>
</dbReference>
<dbReference type="Proteomes" id="UP000192448">
    <property type="component" value="Unassembled WGS sequence"/>
</dbReference>
<dbReference type="AlphaFoldDB" id="A0A1X0AY53"/>
<feature type="region of interest" description="Disordered" evidence="1">
    <location>
        <begin position="58"/>
        <end position="120"/>
    </location>
</feature>